<evidence type="ECO:0000313" key="2">
    <source>
        <dbReference type="EMBL" id="GBF34618.1"/>
    </source>
</evidence>
<gene>
    <name evidence="2" type="ORF">DCCM_3737</name>
</gene>
<accession>A0A2L2XEG2</accession>
<feature type="region of interest" description="Disordered" evidence="1">
    <location>
        <begin position="82"/>
        <end position="109"/>
    </location>
</feature>
<sequence>MHLRRKTGKMDNTRLQKTVVVSIQGWELEVFEGPRKVNADLLGEMLEFKGIWLTEPERGLVTVLCYPDKIFYLEITESEIPTQRPGRRNKVTPIRRIDSLTQPPETTED</sequence>
<dbReference type="Proteomes" id="UP000239549">
    <property type="component" value="Unassembled WGS sequence"/>
</dbReference>
<protein>
    <submittedName>
        <fullName evidence="2">Uncharacterized protein</fullName>
    </submittedName>
</protein>
<comment type="caution">
    <text evidence="2">The sequence shown here is derived from an EMBL/GenBank/DDBJ whole genome shotgun (WGS) entry which is preliminary data.</text>
</comment>
<evidence type="ECO:0000256" key="1">
    <source>
        <dbReference type="SAM" id="MobiDB-lite"/>
    </source>
</evidence>
<proteinExistence type="predicted"/>
<keyword evidence="3" id="KW-1185">Reference proteome</keyword>
<dbReference type="AlphaFoldDB" id="A0A2L2XEG2"/>
<feature type="compositionally biased region" description="Polar residues" evidence="1">
    <location>
        <begin position="99"/>
        <end position="109"/>
    </location>
</feature>
<dbReference type="EMBL" id="BFAV01000142">
    <property type="protein sequence ID" value="GBF34618.1"/>
    <property type="molecule type" value="Genomic_DNA"/>
</dbReference>
<evidence type="ECO:0000313" key="3">
    <source>
        <dbReference type="Proteomes" id="UP000239549"/>
    </source>
</evidence>
<reference evidence="3" key="1">
    <citation type="submission" date="2018-02" db="EMBL/GenBank/DDBJ databases">
        <title>Genome sequence of Desulfocucumis palustris strain NAW-5.</title>
        <authorList>
            <person name="Watanabe M."/>
            <person name="Kojima H."/>
            <person name="Fukui M."/>
        </authorList>
    </citation>
    <scope>NUCLEOTIDE SEQUENCE [LARGE SCALE GENOMIC DNA]</scope>
    <source>
        <strain evidence="3">NAW-5</strain>
    </source>
</reference>
<name>A0A2L2XEG2_9FIRM</name>
<organism evidence="2 3">
    <name type="scientific">Desulfocucumis palustris</name>
    <dbReference type="NCBI Taxonomy" id="1898651"/>
    <lineage>
        <taxon>Bacteria</taxon>
        <taxon>Bacillati</taxon>
        <taxon>Bacillota</taxon>
        <taxon>Clostridia</taxon>
        <taxon>Eubacteriales</taxon>
        <taxon>Desulfocucumaceae</taxon>
        <taxon>Desulfocucumis</taxon>
    </lineage>
</organism>